<dbReference type="OrthoDB" id="9805504at2"/>
<evidence type="ECO:0000259" key="2">
    <source>
        <dbReference type="PROSITE" id="PS50830"/>
    </source>
</evidence>
<dbReference type="Proteomes" id="UP000007471">
    <property type="component" value="Chromosome"/>
</dbReference>
<dbReference type="EMBL" id="CP002447">
    <property type="protein sequence ID" value="ADV14076.1"/>
    <property type="molecule type" value="Genomic_DNA"/>
</dbReference>
<name>E8TNT1_MESCW</name>
<organism evidence="3 4">
    <name type="scientific">Mesorhizobium ciceri biovar biserrulae (strain HAMBI 2942 / LMG 23838 / WSM1271)</name>
    <dbReference type="NCBI Taxonomy" id="765698"/>
    <lineage>
        <taxon>Bacteria</taxon>
        <taxon>Pseudomonadati</taxon>
        <taxon>Pseudomonadota</taxon>
        <taxon>Alphaproteobacteria</taxon>
        <taxon>Hyphomicrobiales</taxon>
        <taxon>Phyllobacteriaceae</taxon>
        <taxon>Mesorhizobium</taxon>
    </lineage>
</organism>
<dbReference type="KEGG" id="mci:Mesci_4973"/>
<gene>
    <name evidence="3" type="ordered locus">Mesci_4973</name>
</gene>
<dbReference type="SUPFAM" id="SSF50199">
    <property type="entry name" value="Staphylococcal nuclease"/>
    <property type="match status" value="1"/>
</dbReference>
<dbReference type="SMART" id="SM00894">
    <property type="entry name" value="Excalibur"/>
    <property type="match status" value="1"/>
</dbReference>
<dbReference type="Pfam" id="PF00565">
    <property type="entry name" value="SNase"/>
    <property type="match status" value="1"/>
</dbReference>
<dbReference type="PROSITE" id="PS50830">
    <property type="entry name" value="TNASE_3"/>
    <property type="match status" value="1"/>
</dbReference>
<dbReference type="AlphaFoldDB" id="E8TNT1"/>
<evidence type="ECO:0000313" key="4">
    <source>
        <dbReference type="Proteomes" id="UP000007471"/>
    </source>
</evidence>
<feature type="domain" description="TNase-like" evidence="2">
    <location>
        <begin position="79"/>
        <end position="196"/>
    </location>
</feature>
<sequence length="275" mass="30490">MSRTRKGGLGWLAVIALAAYYYPVPYQRPGITSPNPKATVEIRPEASNLTQSVTRQVEEPAAPSQQTNGEVLQGRASAVDGDTIEINGTRVRFNGIDAPEYDQQCEDAKHFRYSCGWQAKTSLEKFMAKSKPLRCEFVTWDQYGRFVGNCYRADGADVAAWLVKNGLALDWPKYSHGGYASQQAVAKAAKLGLWKGFFEDPWTWRAEHAEDTQPAANQPLGIIGRQAQSQGYSCEPRRKCSQISSCAEAQWYLSNCSWGGRLDRDSDGIACETLC</sequence>
<dbReference type="InterPro" id="IPR016071">
    <property type="entry name" value="Staphylococal_nuclease_OB-fold"/>
</dbReference>
<feature type="region of interest" description="Disordered" evidence="1">
    <location>
        <begin position="48"/>
        <end position="72"/>
    </location>
</feature>
<dbReference type="InterPro" id="IPR008613">
    <property type="entry name" value="Excalibur_Ca-bd_domain"/>
</dbReference>
<dbReference type="PANTHER" id="PTHR12302:SF26">
    <property type="entry name" value="BLR1266 PROTEIN"/>
    <property type="match status" value="1"/>
</dbReference>
<dbReference type="eggNOG" id="COG1525">
    <property type="taxonomic scope" value="Bacteria"/>
</dbReference>
<dbReference type="HOGENOM" id="CLU_1011226_0_0_5"/>
<dbReference type="STRING" id="765698.Mesci_4973"/>
<evidence type="ECO:0000256" key="1">
    <source>
        <dbReference type="SAM" id="MobiDB-lite"/>
    </source>
</evidence>
<accession>E8TNT1</accession>
<dbReference type="InterPro" id="IPR035437">
    <property type="entry name" value="SNase_OB-fold_sf"/>
</dbReference>
<dbReference type="Gene3D" id="2.40.50.90">
    <property type="match status" value="1"/>
</dbReference>
<reference evidence="4" key="1">
    <citation type="submission" date="2011-01" db="EMBL/GenBank/DDBJ databases">
        <title>Complete sequence of chromosome of Mesorhizobium ciceri bv. biserrulae WSM1271.</title>
        <authorList>
            <person name="Lucas S."/>
            <person name="Copeland A."/>
            <person name="Lapidus A."/>
            <person name="Cheng J.-F."/>
            <person name="Goodwin L."/>
            <person name="Pitluck S."/>
            <person name="Teshima H."/>
            <person name="Detter J.C."/>
            <person name="Han C."/>
            <person name="Tapia R."/>
            <person name="Land M."/>
            <person name="Hauser L."/>
            <person name="Kyrpides N."/>
            <person name="Ivanova N."/>
            <person name="Nandasena K."/>
            <person name="Reeve W.G."/>
            <person name="Howieson J.G."/>
            <person name="O'Hara G."/>
            <person name="Tiwari R.P."/>
            <person name="Woyke T."/>
        </authorList>
    </citation>
    <scope>NUCLEOTIDE SEQUENCE [LARGE SCALE GENOMIC DNA]</scope>
    <source>
        <strain evidence="4">HAMBI 2942 / LMG 23838 / WSM1271</strain>
    </source>
</reference>
<dbReference type="SMART" id="SM00318">
    <property type="entry name" value="SNc"/>
    <property type="match status" value="1"/>
</dbReference>
<dbReference type="Pfam" id="PF05901">
    <property type="entry name" value="Excalibur"/>
    <property type="match status" value="1"/>
</dbReference>
<protein>
    <submittedName>
        <fullName evidence="3">Excalibur domain protein</fullName>
    </submittedName>
</protein>
<evidence type="ECO:0000313" key="3">
    <source>
        <dbReference type="EMBL" id="ADV14076.1"/>
    </source>
</evidence>
<dbReference type="PANTHER" id="PTHR12302">
    <property type="entry name" value="EBNA2 BINDING PROTEIN P100"/>
    <property type="match status" value="1"/>
</dbReference>
<proteinExistence type="predicted"/>